<accession>A0A7S7NSC1</accession>
<dbReference type="KEGG" id="pfer:IRI77_02305"/>
<evidence type="ECO:0000313" key="1">
    <source>
        <dbReference type="EMBL" id="QOY88815.1"/>
    </source>
</evidence>
<evidence type="ECO:0000313" key="2">
    <source>
        <dbReference type="Proteomes" id="UP000593892"/>
    </source>
</evidence>
<organism evidence="1 2">
    <name type="scientific">Paludibaculum fermentans</name>
    <dbReference type="NCBI Taxonomy" id="1473598"/>
    <lineage>
        <taxon>Bacteria</taxon>
        <taxon>Pseudomonadati</taxon>
        <taxon>Acidobacteriota</taxon>
        <taxon>Terriglobia</taxon>
        <taxon>Bryobacterales</taxon>
        <taxon>Bryobacteraceae</taxon>
        <taxon>Paludibaculum</taxon>
    </lineage>
</organism>
<gene>
    <name evidence="1" type="ORF">IRI77_02305</name>
</gene>
<dbReference type="RefSeq" id="WP_194450478.1">
    <property type="nucleotide sequence ID" value="NZ_CP063849.1"/>
</dbReference>
<dbReference type="Proteomes" id="UP000593892">
    <property type="component" value="Chromosome"/>
</dbReference>
<protein>
    <submittedName>
        <fullName evidence="1">Uncharacterized protein</fullName>
    </submittedName>
</protein>
<keyword evidence="2" id="KW-1185">Reference proteome</keyword>
<reference evidence="1 2" key="1">
    <citation type="submission" date="2020-10" db="EMBL/GenBank/DDBJ databases">
        <title>Complete genome sequence of Paludibaculum fermentans P105T, a facultatively anaerobic acidobacterium capable of dissimilatory Fe(III) reduction.</title>
        <authorList>
            <person name="Dedysh S.N."/>
            <person name="Beletsky A.V."/>
            <person name="Kulichevskaya I.S."/>
            <person name="Mardanov A.V."/>
            <person name="Ravin N.V."/>
        </authorList>
    </citation>
    <scope>NUCLEOTIDE SEQUENCE [LARGE SCALE GENOMIC DNA]</scope>
    <source>
        <strain evidence="1 2">P105</strain>
    </source>
</reference>
<name>A0A7S7NSC1_PALFE</name>
<dbReference type="AlphaFoldDB" id="A0A7S7NSC1"/>
<proteinExistence type="predicted"/>
<sequence>MSRPAPYTAEQKQQALKSILESAAFRRSDQSKALLEYLCQQEQQGRANAVTEYEIGVQALGRPADFSPETDSSVRTRIHSLRKKLEEYYGGEASAAEFRLEIPKGSYGVKYVVQTQDEKPVSRPKPWLPFVLGALTVALLVGGWRLWSSRSQPESERFLKAAWGPMVEPGTEVTIALATPLQLYVRDFGNDPPPTGDPAFRTEIDRTPGFEQWYTRWRNHPLGKTAFLHPNHHSPLWGDASAALVVTQALAARGAHVETIPAYRTHAVALRERNAVLIGRPEYSETVSSLMPEGGMTVEYNPEHRRLGVHNRSPRKGETEWWYATDNLRLNYGLVTVLPTDQASRRRLIIFSGINSDGSEAGAKFYTSTEGLAQLEKRFGGRWPRKFQVVVRTESIDSYSLQTYFEFVRVLD</sequence>
<dbReference type="EMBL" id="CP063849">
    <property type="protein sequence ID" value="QOY88815.1"/>
    <property type="molecule type" value="Genomic_DNA"/>
</dbReference>